<evidence type="ECO:0000256" key="4">
    <source>
        <dbReference type="ARBA" id="ARBA00022980"/>
    </source>
</evidence>
<protein>
    <recommendedName>
        <fullName evidence="6 7">Large ribosomal subunit protein bL9</fullName>
    </recommendedName>
</protein>
<reference evidence="11 12" key="1">
    <citation type="journal article" date="2016" name="Nat. Commun.">
        <title>Thousands of microbial genomes shed light on interconnected biogeochemical processes in an aquifer system.</title>
        <authorList>
            <person name="Anantharaman K."/>
            <person name="Brown C.T."/>
            <person name="Hug L.A."/>
            <person name="Sharon I."/>
            <person name="Castelle C.J."/>
            <person name="Probst A.J."/>
            <person name="Thomas B.C."/>
            <person name="Singh A."/>
            <person name="Wilkins M.J."/>
            <person name="Karaoz U."/>
            <person name="Brodie E.L."/>
            <person name="Williams K.H."/>
            <person name="Hubbard S.S."/>
            <person name="Banfield J.F."/>
        </authorList>
    </citation>
    <scope>NUCLEOTIDE SEQUENCE [LARGE SCALE GENOMIC DNA]</scope>
</reference>
<sequence length="149" mass="16808">MKVIFLQDVRGKGKQGEVKEVPDGYARNMLFPNKLAELATGGALKKLEEAQVRYEKENEELKKHVDELLRKINERALEFTLKSDKEGSVFGSITKEAILTALRSAGLVTKERVEIDIDRPIKAFGEHKIPLRLRGGITGELKILVRPEK</sequence>
<evidence type="ECO:0000256" key="7">
    <source>
        <dbReference type="HAMAP-Rule" id="MF_00503"/>
    </source>
</evidence>
<dbReference type="NCBIfam" id="TIGR00158">
    <property type="entry name" value="L9"/>
    <property type="match status" value="1"/>
</dbReference>
<dbReference type="InterPro" id="IPR020594">
    <property type="entry name" value="Ribosomal_bL9_bac/chp"/>
</dbReference>
<feature type="domain" description="Ribosomal protein L9" evidence="9">
    <location>
        <begin position="1"/>
        <end position="47"/>
    </location>
</feature>
<dbReference type="STRING" id="1798650.A2945_03265"/>
<keyword evidence="2 7" id="KW-0699">rRNA-binding</keyword>
<evidence type="ECO:0000256" key="5">
    <source>
        <dbReference type="ARBA" id="ARBA00023274"/>
    </source>
</evidence>
<dbReference type="GO" id="GO:0019843">
    <property type="term" value="F:rRNA binding"/>
    <property type="evidence" value="ECO:0007669"/>
    <property type="project" value="UniProtKB-UniRule"/>
</dbReference>
<dbReference type="InterPro" id="IPR036791">
    <property type="entry name" value="Ribosomal_bL9_C_sf"/>
</dbReference>
<dbReference type="Pfam" id="PF03948">
    <property type="entry name" value="Ribosomal_L9_C"/>
    <property type="match status" value="1"/>
</dbReference>
<proteinExistence type="inferred from homology"/>
<keyword evidence="8" id="KW-0175">Coiled coil</keyword>
<dbReference type="AlphaFoldDB" id="A0A1G2CFX2"/>
<keyword evidence="3 7" id="KW-0694">RNA-binding</keyword>
<keyword evidence="5 7" id="KW-0687">Ribonucleoprotein</keyword>
<dbReference type="SUPFAM" id="SSF55658">
    <property type="entry name" value="L9 N-domain-like"/>
    <property type="match status" value="1"/>
</dbReference>
<evidence type="ECO:0000256" key="6">
    <source>
        <dbReference type="ARBA" id="ARBA00035292"/>
    </source>
</evidence>
<dbReference type="SUPFAM" id="SSF55653">
    <property type="entry name" value="Ribosomal protein L9 C-domain"/>
    <property type="match status" value="1"/>
</dbReference>
<dbReference type="GO" id="GO:0003735">
    <property type="term" value="F:structural constituent of ribosome"/>
    <property type="evidence" value="ECO:0007669"/>
    <property type="project" value="InterPro"/>
</dbReference>
<evidence type="ECO:0000259" key="10">
    <source>
        <dbReference type="Pfam" id="PF03948"/>
    </source>
</evidence>
<accession>A0A1G2CFX2</accession>
<name>A0A1G2CFX2_9BACT</name>
<dbReference type="InterPro" id="IPR020070">
    <property type="entry name" value="Ribosomal_bL9_N"/>
</dbReference>
<organism evidence="11 12">
    <name type="scientific">Candidatus Liptonbacteria bacterium RIFCSPLOWO2_01_FULL_52_25</name>
    <dbReference type="NCBI Taxonomy" id="1798650"/>
    <lineage>
        <taxon>Bacteria</taxon>
        <taxon>Candidatus Liptoniibacteriota</taxon>
    </lineage>
</organism>
<dbReference type="HAMAP" id="MF_00503">
    <property type="entry name" value="Ribosomal_bL9"/>
    <property type="match status" value="1"/>
</dbReference>
<dbReference type="GO" id="GO:0006412">
    <property type="term" value="P:translation"/>
    <property type="evidence" value="ECO:0007669"/>
    <property type="project" value="UniProtKB-UniRule"/>
</dbReference>
<evidence type="ECO:0000313" key="11">
    <source>
        <dbReference type="EMBL" id="OGY99639.1"/>
    </source>
</evidence>
<dbReference type="Pfam" id="PF01281">
    <property type="entry name" value="Ribosomal_L9_N"/>
    <property type="match status" value="1"/>
</dbReference>
<dbReference type="Gene3D" id="3.10.430.100">
    <property type="entry name" value="Ribosomal protein L9, C-terminal domain"/>
    <property type="match status" value="1"/>
</dbReference>
<gene>
    <name evidence="7" type="primary">rplI</name>
    <name evidence="11" type="ORF">A2945_03265</name>
</gene>
<evidence type="ECO:0000313" key="12">
    <source>
        <dbReference type="Proteomes" id="UP000178880"/>
    </source>
</evidence>
<comment type="similarity">
    <text evidence="1 7">Belongs to the bacterial ribosomal protein bL9 family.</text>
</comment>
<comment type="caution">
    <text evidence="11">The sequence shown here is derived from an EMBL/GenBank/DDBJ whole genome shotgun (WGS) entry which is preliminary data.</text>
</comment>
<evidence type="ECO:0000256" key="8">
    <source>
        <dbReference type="SAM" id="Coils"/>
    </source>
</evidence>
<keyword evidence="4 7" id="KW-0689">Ribosomal protein</keyword>
<dbReference type="InterPro" id="IPR000244">
    <property type="entry name" value="Ribosomal_bL9"/>
</dbReference>
<dbReference type="PANTHER" id="PTHR21368">
    <property type="entry name" value="50S RIBOSOMAL PROTEIN L9"/>
    <property type="match status" value="1"/>
</dbReference>
<evidence type="ECO:0000256" key="2">
    <source>
        <dbReference type="ARBA" id="ARBA00022730"/>
    </source>
</evidence>
<feature type="domain" description="Large ribosomal subunit protein bL9 C-terminal" evidence="10">
    <location>
        <begin position="65"/>
        <end position="146"/>
    </location>
</feature>
<feature type="coiled-coil region" evidence="8">
    <location>
        <begin position="44"/>
        <end position="78"/>
    </location>
</feature>
<evidence type="ECO:0000256" key="1">
    <source>
        <dbReference type="ARBA" id="ARBA00010605"/>
    </source>
</evidence>
<dbReference type="InterPro" id="IPR009027">
    <property type="entry name" value="Ribosomal_bL9/RNase_H1_N"/>
</dbReference>
<evidence type="ECO:0000256" key="3">
    <source>
        <dbReference type="ARBA" id="ARBA00022884"/>
    </source>
</evidence>
<dbReference type="Gene3D" id="3.40.5.10">
    <property type="entry name" value="Ribosomal protein L9, N-terminal domain"/>
    <property type="match status" value="1"/>
</dbReference>
<dbReference type="Proteomes" id="UP000178880">
    <property type="component" value="Unassembled WGS sequence"/>
</dbReference>
<dbReference type="InterPro" id="IPR036935">
    <property type="entry name" value="Ribosomal_bL9_N_sf"/>
</dbReference>
<dbReference type="GO" id="GO:0005840">
    <property type="term" value="C:ribosome"/>
    <property type="evidence" value="ECO:0007669"/>
    <property type="project" value="UniProtKB-KW"/>
</dbReference>
<evidence type="ECO:0000259" key="9">
    <source>
        <dbReference type="Pfam" id="PF01281"/>
    </source>
</evidence>
<comment type="function">
    <text evidence="7">Binds to the 23S rRNA.</text>
</comment>
<dbReference type="InterPro" id="IPR020069">
    <property type="entry name" value="Ribosomal_bL9_C"/>
</dbReference>
<dbReference type="EMBL" id="MHLA01000014">
    <property type="protein sequence ID" value="OGY99639.1"/>
    <property type="molecule type" value="Genomic_DNA"/>
</dbReference>
<dbReference type="GO" id="GO:1990904">
    <property type="term" value="C:ribonucleoprotein complex"/>
    <property type="evidence" value="ECO:0007669"/>
    <property type="project" value="UniProtKB-KW"/>
</dbReference>